<evidence type="ECO:0000313" key="3">
    <source>
        <dbReference type="Proteomes" id="UP000229315"/>
    </source>
</evidence>
<sequence>MKAFKLSKSPDTTGAEETKKCHQCLADIPQEARKCSHCGSRQKTQITKRQSIITGIVIAVFVFIVISAGAGGENTSQQQSGVSDSQTHIMAQNYVKQVLKSPSTADFSMFDYRYVDLGDGRHKVTSYVDAQNSFGAEVRSDYSVILSYNGGDWADIRNWTLRELIFDGEVVYSEE</sequence>
<gene>
    <name evidence="2" type="ORF">COU15_02415</name>
</gene>
<dbReference type="AlphaFoldDB" id="A0A2H0UFU3"/>
<name>A0A2H0UFU3_9BACT</name>
<comment type="caution">
    <text evidence="2">The sequence shown here is derived from an EMBL/GenBank/DDBJ whole genome shotgun (WGS) entry which is preliminary data.</text>
</comment>
<evidence type="ECO:0000313" key="2">
    <source>
        <dbReference type="EMBL" id="PIR85230.1"/>
    </source>
</evidence>
<accession>A0A2H0UFU3</accession>
<evidence type="ECO:0000256" key="1">
    <source>
        <dbReference type="SAM" id="Phobius"/>
    </source>
</evidence>
<reference evidence="3" key="1">
    <citation type="submission" date="2017-09" db="EMBL/GenBank/DDBJ databases">
        <title>Depth-based differentiation of microbial function through sediment-hosted aquifers and enrichment of novel symbionts in the deep terrestrial subsurface.</title>
        <authorList>
            <person name="Probst A.J."/>
            <person name="Ladd B."/>
            <person name="Jarett J.K."/>
            <person name="Geller-Mcgrath D.E."/>
            <person name="Sieber C.M.K."/>
            <person name="Emerson J.B."/>
            <person name="Anantharaman K."/>
            <person name="Thomas B.C."/>
            <person name="Malmstrom R."/>
            <person name="Stieglmeier M."/>
            <person name="Klingl A."/>
            <person name="Woyke T."/>
            <person name="Ryan C.M."/>
            <person name="Banfield J.F."/>
        </authorList>
    </citation>
    <scope>NUCLEOTIDE SEQUENCE [LARGE SCALE GENOMIC DNA]</scope>
</reference>
<organism evidence="2 3">
    <name type="scientific">Candidatus Kaiserbacteria bacterium CG10_big_fil_rev_8_21_14_0_10_45_20</name>
    <dbReference type="NCBI Taxonomy" id="1974607"/>
    <lineage>
        <taxon>Bacteria</taxon>
        <taxon>Candidatus Kaiseribacteriota</taxon>
    </lineage>
</organism>
<keyword evidence="1" id="KW-0472">Membrane</keyword>
<keyword evidence="1" id="KW-1133">Transmembrane helix</keyword>
<dbReference type="EMBL" id="PFBH01000014">
    <property type="protein sequence ID" value="PIR85230.1"/>
    <property type="molecule type" value="Genomic_DNA"/>
</dbReference>
<keyword evidence="1" id="KW-0812">Transmembrane</keyword>
<proteinExistence type="predicted"/>
<protein>
    <submittedName>
        <fullName evidence="2">Uncharacterized protein</fullName>
    </submittedName>
</protein>
<dbReference type="Proteomes" id="UP000229315">
    <property type="component" value="Unassembled WGS sequence"/>
</dbReference>
<feature type="transmembrane region" description="Helical" evidence="1">
    <location>
        <begin position="51"/>
        <end position="70"/>
    </location>
</feature>